<dbReference type="InterPro" id="IPR051788">
    <property type="entry name" value="MFS_Transporter"/>
</dbReference>
<accession>A0A3N1HGP2</accession>
<dbReference type="GO" id="GO:0005886">
    <property type="term" value="C:plasma membrane"/>
    <property type="evidence" value="ECO:0007669"/>
    <property type="project" value="UniProtKB-SubCell"/>
</dbReference>
<sequence length="410" mass="40526">MREGRSAVSGSNRGSEDVEVTSGGVRGAAVGVAVTFGLNGVAVASWFARVPAARDALGLGSGALGLLLLAMSVGATAAMLTAGEVTHRLGARRTVRVSAVGVSAGLVVAGAAIGVWPSVSATAVGLFLLGYGSGTCNVAMNVEAAAVERVLGRTVMPRFHAVWSLGTVAAAGLAAAAAWLDVPVTAHLAGVAVVAVAGTVVAARSFRHGADDTAGGKSGVPAAWREPRTLLIGVLVLVLAFTEGTANDWVAVAFVDGYAFGPAAGAVVFGVFVATMTFGRVVGTVALDRWGRAPVLVGTMLLAITGTALAVLGGEPAVAVAGVALWGLGTSLGFPVGMSAAADEEGRAAARVSVVAVIGYTAFLAGPPVVGLLGDQVGVLRALLVVPLLLLPALALVPVVRPTRSARPSP</sequence>
<organism evidence="7 8">
    <name type="scientific">Saccharothrix texasensis</name>
    <dbReference type="NCBI Taxonomy" id="103734"/>
    <lineage>
        <taxon>Bacteria</taxon>
        <taxon>Bacillati</taxon>
        <taxon>Actinomycetota</taxon>
        <taxon>Actinomycetes</taxon>
        <taxon>Pseudonocardiales</taxon>
        <taxon>Pseudonocardiaceae</taxon>
        <taxon>Saccharothrix</taxon>
    </lineage>
</organism>
<dbReference type="Pfam" id="PF07690">
    <property type="entry name" value="MFS_1"/>
    <property type="match status" value="1"/>
</dbReference>
<feature type="transmembrane region" description="Helical" evidence="5">
    <location>
        <begin position="378"/>
        <end position="400"/>
    </location>
</feature>
<feature type="transmembrane region" description="Helical" evidence="5">
    <location>
        <begin position="161"/>
        <end position="180"/>
    </location>
</feature>
<dbReference type="Proteomes" id="UP000268727">
    <property type="component" value="Unassembled WGS sequence"/>
</dbReference>
<evidence type="ECO:0000259" key="6">
    <source>
        <dbReference type="PROSITE" id="PS50850"/>
    </source>
</evidence>
<protein>
    <submittedName>
        <fullName evidence="7">Fucose permease</fullName>
    </submittedName>
</protein>
<comment type="caution">
    <text evidence="7">The sequence shown here is derived from an EMBL/GenBank/DDBJ whole genome shotgun (WGS) entry which is preliminary data.</text>
</comment>
<reference evidence="7 8" key="1">
    <citation type="submission" date="2018-11" db="EMBL/GenBank/DDBJ databases">
        <title>Sequencing the genomes of 1000 actinobacteria strains.</title>
        <authorList>
            <person name="Klenk H.-P."/>
        </authorList>
    </citation>
    <scope>NUCLEOTIDE SEQUENCE [LARGE SCALE GENOMIC DNA]</scope>
    <source>
        <strain evidence="7 8">DSM 44231</strain>
    </source>
</reference>
<keyword evidence="8" id="KW-1185">Reference proteome</keyword>
<feature type="transmembrane region" description="Helical" evidence="5">
    <location>
        <begin position="258"/>
        <end position="281"/>
    </location>
</feature>
<evidence type="ECO:0000256" key="1">
    <source>
        <dbReference type="ARBA" id="ARBA00004651"/>
    </source>
</evidence>
<dbReference type="PANTHER" id="PTHR23514">
    <property type="entry name" value="BYPASS OF STOP CODON PROTEIN 6"/>
    <property type="match status" value="1"/>
</dbReference>
<dbReference type="AlphaFoldDB" id="A0A3N1HGP2"/>
<dbReference type="EMBL" id="RJKM01000001">
    <property type="protein sequence ID" value="ROP41656.1"/>
    <property type="molecule type" value="Genomic_DNA"/>
</dbReference>
<feature type="transmembrane region" description="Helical" evidence="5">
    <location>
        <begin position="186"/>
        <end position="206"/>
    </location>
</feature>
<keyword evidence="4 5" id="KW-0472">Membrane</keyword>
<evidence type="ECO:0000256" key="4">
    <source>
        <dbReference type="ARBA" id="ARBA00023136"/>
    </source>
</evidence>
<dbReference type="Gene3D" id="1.20.1250.20">
    <property type="entry name" value="MFS general substrate transporter like domains"/>
    <property type="match status" value="2"/>
</dbReference>
<feature type="domain" description="Major facilitator superfamily (MFS) profile" evidence="6">
    <location>
        <begin position="228"/>
        <end position="410"/>
    </location>
</feature>
<gene>
    <name evidence="7" type="ORF">EDD40_7092</name>
</gene>
<dbReference type="SUPFAM" id="SSF103473">
    <property type="entry name" value="MFS general substrate transporter"/>
    <property type="match status" value="1"/>
</dbReference>
<feature type="transmembrane region" description="Helical" evidence="5">
    <location>
        <begin position="227"/>
        <end position="246"/>
    </location>
</feature>
<feature type="transmembrane region" description="Helical" evidence="5">
    <location>
        <begin position="28"/>
        <end position="48"/>
    </location>
</feature>
<feature type="transmembrane region" description="Helical" evidence="5">
    <location>
        <begin position="293"/>
        <end position="312"/>
    </location>
</feature>
<feature type="transmembrane region" description="Helical" evidence="5">
    <location>
        <begin position="60"/>
        <end position="82"/>
    </location>
</feature>
<evidence type="ECO:0000256" key="2">
    <source>
        <dbReference type="ARBA" id="ARBA00022692"/>
    </source>
</evidence>
<feature type="transmembrane region" description="Helical" evidence="5">
    <location>
        <begin position="122"/>
        <end position="140"/>
    </location>
</feature>
<dbReference type="InterPro" id="IPR036259">
    <property type="entry name" value="MFS_trans_sf"/>
</dbReference>
<comment type="subcellular location">
    <subcellularLocation>
        <location evidence="1">Cell membrane</location>
        <topology evidence="1">Multi-pass membrane protein</topology>
    </subcellularLocation>
</comment>
<evidence type="ECO:0000313" key="7">
    <source>
        <dbReference type="EMBL" id="ROP41656.1"/>
    </source>
</evidence>
<keyword evidence="3 5" id="KW-1133">Transmembrane helix</keyword>
<dbReference type="PANTHER" id="PTHR23514:SF13">
    <property type="entry name" value="INNER MEMBRANE PROTEIN YBJJ"/>
    <property type="match status" value="1"/>
</dbReference>
<dbReference type="PROSITE" id="PS50850">
    <property type="entry name" value="MFS"/>
    <property type="match status" value="1"/>
</dbReference>
<evidence type="ECO:0000256" key="3">
    <source>
        <dbReference type="ARBA" id="ARBA00022989"/>
    </source>
</evidence>
<dbReference type="InterPro" id="IPR011701">
    <property type="entry name" value="MFS"/>
</dbReference>
<feature type="transmembrane region" description="Helical" evidence="5">
    <location>
        <begin position="318"/>
        <end position="336"/>
    </location>
</feature>
<feature type="transmembrane region" description="Helical" evidence="5">
    <location>
        <begin position="94"/>
        <end position="116"/>
    </location>
</feature>
<dbReference type="InterPro" id="IPR020846">
    <property type="entry name" value="MFS_dom"/>
</dbReference>
<keyword evidence="2 5" id="KW-0812">Transmembrane</keyword>
<dbReference type="CDD" id="cd17393">
    <property type="entry name" value="MFS_MosC_like"/>
    <property type="match status" value="1"/>
</dbReference>
<dbReference type="GO" id="GO:0022857">
    <property type="term" value="F:transmembrane transporter activity"/>
    <property type="evidence" value="ECO:0007669"/>
    <property type="project" value="InterPro"/>
</dbReference>
<proteinExistence type="predicted"/>
<evidence type="ECO:0000313" key="8">
    <source>
        <dbReference type="Proteomes" id="UP000268727"/>
    </source>
</evidence>
<feature type="transmembrane region" description="Helical" evidence="5">
    <location>
        <begin position="348"/>
        <end position="366"/>
    </location>
</feature>
<evidence type="ECO:0000256" key="5">
    <source>
        <dbReference type="SAM" id="Phobius"/>
    </source>
</evidence>
<name>A0A3N1HGP2_9PSEU</name>